<dbReference type="VEuPathDB" id="FungiDB:FVEG_14916"/>
<organism evidence="1 2">
    <name type="scientific">Gibberella moniliformis (strain M3125 / FGSC 7600)</name>
    <name type="common">Maize ear and stalk rot fungus</name>
    <name type="synonym">Fusarium verticillioides</name>
    <dbReference type="NCBI Taxonomy" id="334819"/>
    <lineage>
        <taxon>Eukaryota</taxon>
        <taxon>Fungi</taxon>
        <taxon>Dikarya</taxon>
        <taxon>Ascomycota</taxon>
        <taxon>Pezizomycotina</taxon>
        <taxon>Sordariomycetes</taxon>
        <taxon>Hypocreomycetidae</taxon>
        <taxon>Hypocreales</taxon>
        <taxon>Nectriaceae</taxon>
        <taxon>Fusarium</taxon>
        <taxon>Fusarium fujikuroi species complex</taxon>
    </lineage>
</organism>
<protein>
    <submittedName>
        <fullName evidence="1">Uncharacterized protein</fullName>
    </submittedName>
</protein>
<reference evidence="1 2" key="1">
    <citation type="journal article" date="2010" name="Nature">
        <title>Comparative genomics reveals mobile pathogenicity chromosomes in Fusarium.</title>
        <authorList>
            <person name="Ma L.J."/>
            <person name="van der Does H.C."/>
            <person name="Borkovich K.A."/>
            <person name="Coleman J.J."/>
            <person name="Daboussi M.J."/>
            <person name="Di Pietro A."/>
            <person name="Dufresne M."/>
            <person name="Freitag M."/>
            <person name="Grabherr M."/>
            <person name="Henrissat B."/>
            <person name="Houterman P.M."/>
            <person name="Kang S."/>
            <person name="Shim W.B."/>
            <person name="Woloshuk C."/>
            <person name="Xie X."/>
            <person name="Xu J.R."/>
            <person name="Antoniw J."/>
            <person name="Baker S.E."/>
            <person name="Bluhm B.H."/>
            <person name="Breakspear A."/>
            <person name="Brown D.W."/>
            <person name="Butchko R.A."/>
            <person name="Chapman S."/>
            <person name="Coulson R."/>
            <person name="Coutinho P.M."/>
            <person name="Danchin E.G."/>
            <person name="Diener A."/>
            <person name="Gale L.R."/>
            <person name="Gardiner D.M."/>
            <person name="Goff S."/>
            <person name="Hammond-Kosack K.E."/>
            <person name="Hilburn K."/>
            <person name="Hua-Van A."/>
            <person name="Jonkers W."/>
            <person name="Kazan K."/>
            <person name="Kodira C.D."/>
            <person name="Koehrsen M."/>
            <person name="Kumar L."/>
            <person name="Lee Y.H."/>
            <person name="Li L."/>
            <person name="Manners J.M."/>
            <person name="Miranda-Saavedra D."/>
            <person name="Mukherjee M."/>
            <person name="Park G."/>
            <person name="Park J."/>
            <person name="Park S.Y."/>
            <person name="Proctor R.H."/>
            <person name="Regev A."/>
            <person name="Ruiz-Roldan M.C."/>
            <person name="Sain D."/>
            <person name="Sakthikumar S."/>
            <person name="Sykes S."/>
            <person name="Schwartz D.C."/>
            <person name="Turgeon B.G."/>
            <person name="Wapinski I."/>
            <person name="Yoder O."/>
            <person name="Young S."/>
            <person name="Zeng Q."/>
            <person name="Zhou S."/>
            <person name="Galagan J."/>
            <person name="Cuomo C.A."/>
            <person name="Kistler H.C."/>
            <person name="Rep M."/>
        </authorList>
    </citation>
    <scope>NUCLEOTIDE SEQUENCE [LARGE SCALE GENOMIC DNA]</scope>
    <source>
        <strain evidence="2">M3125 / FGSC 7600</strain>
    </source>
</reference>
<dbReference type="RefSeq" id="XP_018744753.1">
    <property type="nucleotide sequence ID" value="XM_018903950.1"/>
</dbReference>
<proteinExistence type="predicted"/>
<name>W7M0Y2_GIBM7</name>
<gene>
    <name evidence="1" type="ORF">FVEG_14916</name>
</gene>
<keyword evidence="2" id="KW-1185">Reference proteome</keyword>
<dbReference type="EMBL" id="CM000583">
    <property type="protein sequence ID" value="EWG38562.1"/>
    <property type="molecule type" value="Genomic_DNA"/>
</dbReference>
<dbReference type="STRING" id="334819.W7M0Y2"/>
<dbReference type="Proteomes" id="UP000009096">
    <property type="component" value="Chromosome 6"/>
</dbReference>
<dbReference type="OrthoDB" id="4152607at2759"/>
<dbReference type="EMBL" id="DS022243">
    <property type="protein sequence ID" value="EWG38562.1"/>
    <property type="molecule type" value="Genomic_DNA"/>
</dbReference>
<dbReference type="AlphaFoldDB" id="W7M0Y2"/>
<sequence>MPQLFEPKAGQETNFAFDKTPTYLFRLYDTKSTGFTNTDCVKSLAASKRSSDEFVLDPSCGTDLLQLPPKVAGTRLGYHLLKCKDREHNPCNLMSWSSSLLFLLQYGLHRTTPRSEINSELSEMKLIMIDTRNFPSQTFLRDIDAINCYRPYDRYIEKVRGWRMDDLYFGEYLSQGSLDIRGKCVQMTMQQLIDGGLLTVICPALDQKQNWSYWPTTVRALRKGIRNNDAVDARQIRTAISLGQVYGGDKFAIPLALMLLGLRSQPSDDELIFKTFSYLFTDEELDLGEIKYDVEAKRLLYGGTSVMEELKRFQELMEMINSFSHDIVEKKEQEDIVKTISDSFAKWTTNESSNAISSSRPRRFRRIFENA</sequence>
<accession>W7M0Y2</accession>
<dbReference type="KEGG" id="fvr:FVEG_14916"/>
<dbReference type="GeneID" id="30071792"/>
<evidence type="ECO:0000313" key="2">
    <source>
        <dbReference type="Proteomes" id="UP000009096"/>
    </source>
</evidence>
<evidence type="ECO:0000313" key="1">
    <source>
        <dbReference type="EMBL" id="EWG38562.1"/>
    </source>
</evidence>